<proteinExistence type="predicted"/>
<dbReference type="AlphaFoldDB" id="A0A087S5S7"/>
<dbReference type="Proteomes" id="UP000029384">
    <property type="component" value="Unassembled WGS sequence"/>
</dbReference>
<gene>
    <name evidence="1" type="ORF">AAA799B03_01390</name>
</gene>
<protein>
    <submittedName>
        <fullName evidence="1">Peptidase M50 protein</fullName>
    </submittedName>
</protein>
<organism evidence="1 2">
    <name type="scientific">Marine Group I thaumarchaeote SCGC AAA799-B03</name>
    <dbReference type="NCBI Taxonomy" id="1502289"/>
    <lineage>
        <taxon>Archaea</taxon>
        <taxon>Nitrososphaerota</taxon>
        <taxon>Marine Group I</taxon>
    </lineage>
</organism>
<accession>A0A087S5S7</accession>
<comment type="caution">
    <text evidence="1">The sequence shown here is derived from an EMBL/GenBank/DDBJ whole genome shotgun (WGS) entry which is preliminary data.</text>
</comment>
<reference evidence="1 2" key="1">
    <citation type="submission" date="2014-06" db="EMBL/GenBank/DDBJ databases">
        <authorList>
            <person name="Ngugi D.K."/>
            <person name="Blom J."/>
            <person name="Alam I."/>
            <person name="Rashid M."/>
            <person name="Baalawi W."/>
            <person name="Zhang G."/>
            <person name="Hikmawan T."/>
            <person name="Guan Y."/>
            <person name="Antunes A."/>
            <person name="Siam R."/>
            <person name="El-Dorry H."/>
            <person name="Bajic V."/>
            <person name="Stingl U."/>
        </authorList>
    </citation>
    <scope>NUCLEOTIDE SEQUENCE [LARGE SCALE GENOMIC DNA]</scope>
    <source>
        <strain evidence="1">SCGC AAA799-B03</strain>
    </source>
</reference>
<keyword evidence="2" id="KW-1185">Reference proteome</keyword>
<dbReference type="EMBL" id="JOTA01000061">
    <property type="protein sequence ID" value="KFM21081.1"/>
    <property type="molecule type" value="Genomic_DNA"/>
</dbReference>
<evidence type="ECO:0000313" key="2">
    <source>
        <dbReference type="Proteomes" id="UP000029384"/>
    </source>
</evidence>
<name>A0A087S5S7_9ARCH</name>
<evidence type="ECO:0000313" key="1">
    <source>
        <dbReference type="EMBL" id="KFM21081.1"/>
    </source>
</evidence>
<sequence length="31" mass="3387">MFAGFVEPDEEEFNKAKKISKLRVIGAGATC</sequence>